<dbReference type="EMBL" id="CP003422">
    <property type="protein sequence ID" value="AFH63658.1"/>
    <property type="molecule type" value="Genomic_DNA"/>
</dbReference>
<dbReference type="PATRIC" id="fig|997761.3.peg.4690"/>
<sequence length="143" mass="14919">MMKGAAWLLASTAAMLLVTAWLDWYMTLSAGALLTLVRRSRPSGLLAFVSGGIGWIGPVLFLAAPAELFVFTERIGGAFGLSGMAASAAVLLLPFLLGGVLAAGGSWQVRLAAGLWAQRQQGFHRPLQPAAAPEGKLQLKGTE</sequence>
<evidence type="ECO:0000313" key="3">
    <source>
        <dbReference type="Proteomes" id="UP000007392"/>
    </source>
</evidence>
<proteinExistence type="predicted"/>
<keyword evidence="1" id="KW-1133">Transmembrane helix</keyword>
<organism evidence="2 3">
    <name type="scientific">Paenibacillus mucilaginosus K02</name>
    <dbReference type="NCBI Taxonomy" id="997761"/>
    <lineage>
        <taxon>Bacteria</taxon>
        <taxon>Bacillati</taxon>
        <taxon>Bacillota</taxon>
        <taxon>Bacilli</taxon>
        <taxon>Bacillales</taxon>
        <taxon>Paenibacillaceae</taxon>
        <taxon>Paenibacillus</taxon>
    </lineage>
</organism>
<evidence type="ECO:0000313" key="2">
    <source>
        <dbReference type="EMBL" id="AFH63658.1"/>
    </source>
</evidence>
<feature type="transmembrane region" description="Helical" evidence="1">
    <location>
        <begin position="44"/>
        <end position="63"/>
    </location>
</feature>
<accession>I0BMR1</accession>
<reference evidence="2 3" key="1">
    <citation type="submission" date="2013-06" db="EMBL/GenBank/DDBJ databases">
        <title>Complete genome sequence of Paenibacillus mucilaginosus K02.</title>
        <authorList>
            <person name="Xiao B."/>
            <person name="Sun L."/>
            <person name="Xiao L."/>
            <person name="Lian B."/>
        </authorList>
    </citation>
    <scope>NUCLEOTIDE SEQUENCE [LARGE SCALE GENOMIC DNA]</scope>
    <source>
        <strain evidence="2 3">K02</strain>
    </source>
</reference>
<evidence type="ECO:0000256" key="1">
    <source>
        <dbReference type="SAM" id="Phobius"/>
    </source>
</evidence>
<dbReference type="AlphaFoldDB" id="I0BMR1"/>
<dbReference type="KEGG" id="pmw:B2K_23715"/>
<gene>
    <name evidence="2" type="ORF">B2K_23715</name>
</gene>
<name>I0BMR1_9BACL</name>
<protein>
    <submittedName>
        <fullName evidence="2">Uncharacterized protein</fullName>
    </submittedName>
</protein>
<dbReference type="HOGENOM" id="CLU_1804299_0_0_9"/>
<dbReference type="Proteomes" id="UP000007392">
    <property type="component" value="Chromosome"/>
</dbReference>
<keyword evidence="1" id="KW-0472">Membrane</keyword>
<feature type="transmembrane region" description="Helical" evidence="1">
    <location>
        <begin position="75"/>
        <end position="97"/>
    </location>
</feature>
<keyword evidence="1" id="KW-0812">Transmembrane</keyword>